<feature type="compositionally biased region" description="Polar residues" evidence="3">
    <location>
        <begin position="1"/>
        <end position="10"/>
    </location>
</feature>
<feature type="compositionally biased region" description="Acidic residues" evidence="3">
    <location>
        <begin position="13"/>
        <end position="22"/>
    </location>
</feature>
<dbReference type="GO" id="GO:0005929">
    <property type="term" value="C:cilium"/>
    <property type="evidence" value="ECO:0007669"/>
    <property type="project" value="TreeGrafter"/>
</dbReference>
<evidence type="ECO:0000313" key="6">
    <source>
        <dbReference type="Proteomes" id="UP000075901"/>
    </source>
</evidence>
<dbReference type="GO" id="GO:0008017">
    <property type="term" value="F:microtubule binding"/>
    <property type="evidence" value="ECO:0007669"/>
    <property type="project" value="TreeGrafter"/>
</dbReference>
<evidence type="ECO:0000256" key="2">
    <source>
        <dbReference type="ARBA" id="ARBA00023157"/>
    </source>
</evidence>
<dbReference type="PANTHER" id="PTHR21567">
    <property type="entry name" value="CLASP"/>
    <property type="match status" value="1"/>
</dbReference>
<evidence type="ECO:0000313" key="5">
    <source>
        <dbReference type="EnsemblMetazoa" id="AMAM015384-PA"/>
    </source>
</evidence>
<evidence type="ECO:0000259" key="4">
    <source>
        <dbReference type="SMART" id="SM01349"/>
    </source>
</evidence>
<dbReference type="Pfam" id="PF08583">
    <property type="entry name" value="Cmc1"/>
    <property type="match status" value="1"/>
</dbReference>
<feature type="region of interest" description="Disordered" evidence="3">
    <location>
        <begin position="1"/>
        <end position="89"/>
    </location>
</feature>
<dbReference type="AlphaFoldDB" id="A0A182SXF6"/>
<dbReference type="EnsemblMetazoa" id="AMAM015384-RA">
    <property type="protein sequence ID" value="AMAM015384-PA"/>
    <property type="gene ID" value="AMAM015384"/>
</dbReference>
<evidence type="ECO:0000256" key="3">
    <source>
        <dbReference type="SAM" id="MobiDB-lite"/>
    </source>
</evidence>
<reference evidence="5" key="2">
    <citation type="submission" date="2020-05" db="UniProtKB">
        <authorList>
            <consortium name="EnsemblMetazoa"/>
        </authorList>
    </citation>
    <scope>IDENTIFICATION</scope>
    <source>
        <strain evidence="5">maculatus3</strain>
    </source>
</reference>
<feature type="compositionally biased region" description="Basic and acidic residues" evidence="3">
    <location>
        <begin position="59"/>
        <end position="69"/>
    </location>
</feature>
<keyword evidence="6" id="KW-1185">Reference proteome</keyword>
<dbReference type="InterPro" id="IPR034085">
    <property type="entry name" value="TOG"/>
</dbReference>
<sequence length="447" mass="51166">MDGISSNQVQYESDYDEDEDENERNHERNFIPKSPATPKRYPTPSPHPLQGSYSTEALSNHHIDSRQEEENYMDDEQEMPISRPRSRVQSASLGNLQHLDHDEIPDETTTPVSPKKVHKKPFLVRRSSKVAPVKEVVSGVKAKNKLNEVIFQKTLRRFEKPRDALNSCLTHLESPNWEQNISGLQFFVRLIRHHPEVIDTQIHLLSVALAKQVRNLRSQVARAACQASAEFFSTHRRCLEGEAEDIATHLLHRTADTNKFLRADATQALESMCDNVSIPKVVHIISFKGATHQNAVVRTTAAKLLNKIVQQLGSEKVFALPKDTRDKLILTGAHLLLEGSLETRDPDDRRLRKVELEVLIPKIMRERAKTDKCLTEVKAFEDCCKDSGLFMVAKCQIQNDALKACSLEWYRNEQFKKECTEIYLTERSEFRRTGLPKKFRKGNIADQ</sequence>
<evidence type="ECO:0000256" key="1">
    <source>
        <dbReference type="ARBA" id="ARBA00007347"/>
    </source>
</evidence>
<comment type="similarity">
    <text evidence="1">Belongs to the CMC family.</text>
</comment>
<dbReference type="Gene3D" id="1.25.10.10">
    <property type="entry name" value="Leucine-rich Repeat Variant"/>
    <property type="match status" value="1"/>
</dbReference>
<dbReference type="GO" id="GO:0000226">
    <property type="term" value="P:microtubule cytoskeleton organization"/>
    <property type="evidence" value="ECO:0007669"/>
    <property type="project" value="TreeGrafter"/>
</dbReference>
<dbReference type="InterPro" id="IPR024395">
    <property type="entry name" value="CLASP_N_dom"/>
</dbReference>
<dbReference type="SUPFAM" id="SSF48371">
    <property type="entry name" value="ARM repeat"/>
    <property type="match status" value="1"/>
</dbReference>
<dbReference type="VEuPathDB" id="VectorBase:AMAM015384"/>
<reference evidence="6" key="1">
    <citation type="submission" date="2013-09" db="EMBL/GenBank/DDBJ databases">
        <title>The Genome Sequence of Anopheles maculatus species B.</title>
        <authorList>
            <consortium name="The Broad Institute Genomics Platform"/>
            <person name="Neafsey D.E."/>
            <person name="Besansky N."/>
            <person name="Howell P."/>
            <person name="Walton C."/>
            <person name="Young S.K."/>
            <person name="Zeng Q."/>
            <person name="Gargeya S."/>
            <person name="Fitzgerald M."/>
            <person name="Haas B."/>
            <person name="Abouelleil A."/>
            <person name="Allen A.W."/>
            <person name="Alvarado L."/>
            <person name="Arachchi H.M."/>
            <person name="Berlin A.M."/>
            <person name="Chapman S.B."/>
            <person name="Gainer-Dewar J."/>
            <person name="Goldberg J."/>
            <person name="Griggs A."/>
            <person name="Gujja S."/>
            <person name="Hansen M."/>
            <person name="Howarth C."/>
            <person name="Imamovic A."/>
            <person name="Ireland A."/>
            <person name="Larimer J."/>
            <person name="McCowan C."/>
            <person name="Murphy C."/>
            <person name="Pearson M."/>
            <person name="Poon T.W."/>
            <person name="Priest M."/>
            <person name="Roberts A."/>
            <person name="Saif S."/>
            <person name="Shea T."/>
            <person name="Sisk P."/>
            <person name="Sykes S."/>
            <person name="Wortman J."/>
            <person name="Nusbaum C."/>
            <person name="Birren B."/>
        </authorList>
    </citation>
    <scope>NUCLEOTIDE SEQUENCE [LARGE SCALE GENOMIC DNA]</scope>
    <source>
        <strain evidence="6">maculatus3</strain>
    </source>
</reference>
<dbReference type="Pfam" id="PF12348">
    <property type="entry name" value="CLASP_N"/>
    <property type="match status" value="1"/>
</dbReference>
<protein>
    <submittedName>
        <fullName evidence="5">TOG domain-containing protein</fullName>
    </submittedName>
</protein>
<dbReference type="PROSITE" id="PS51808">
    <property type="entry name" value="CHCH"/>
    <property type="match status" value="1"/>
</dbReference>
<dbReference type="PANTHER" id="PTHR21567:SF87">
    <property type="entry name" value="CRESCERIN-LIKE PROTEIN CHE-12"/>
    <property type="match status" value="1"/>
</dbReference>
<dbReference type="Proteomes" id="UP000075901">
    <property type="component" value="Unassembled WGS sequence"/>
</dbReference>
<dbReference type="GO" id="GO:0005881">
    <property type="term" value="C:cytoplasmic microtubule"/>
    <property type="evidence" value="ECO:0007669"/>
    <property type="project" value="TreeGrafter"/>
</dbReference>
<name>A0A182SXF6_9DIPT</name>
<organism evidence="5 6">
    <name type="scientific">Anopheles maculatus</name>
    <dbReference type="NCBI Taxonomy" id="74869"/>
    <lineage>
        <taxon>Eukaryota</taxon>
        <taxon>Metazoa</taxon>
        <taxon>Ecdysozoa</taxon>
        <taxon>Arthropoda</taxon>
        <taxon>Hexapoda</taxon>
        <taxon>Insecta</taxon>
        <taxon>Pterygota</taxon>
        <taxon>Neoptera</taxon>
        <taxon>Endopterygota</taxon>
        <taxon>Diptera</taxon>
        <taxon>Nematocera</taxon>
        <taxon>Culicoidea</taxon>
        <taxon>Culicidae</taxon>
        <taxon>Anophelinae</taxon>
        <taxon>Anopheles</taxon>
        <taxon>Anopheles maculatus group</taxon>
    </lineage>
</organism>
<dbReference type="InterPro" id="IPR016024">
    <property type="entry name" value="ARM-type_fold"/>
</dbReference>
<proteinExistence type="inferred from homology"/>
<feature type="domain" description="TOG" evidence="4">
    <location>
        <begin position="157"/>
        <end position="376"/>
    </location>
</feature>
<keyword evidence="2" id="KW-1015">Disulfide bond</keyword>
<dbReference type="SMART" id="SM01349">
    <property type="entry name" value="TOG"/>
    <property type="match status" value="1"/>
</dbReference>
<dbReference type="InterPro" id="IPR013892">
    <property type="entry name" value="Cyt_c_biogenesis_Cmc1-like"/>
</dbReference>
<accession>A0A182SXF6</accession>
<dbReference type="InterPro" id="IPR011989">
    <property type="entry name" value="ARM-like"/>
</dbReference>